<accession>A0A9W7W0C5</accession>
<proteinExistence type="predicted"/>
<feature type="compositionally biased region" description="Basic residues" evidence="1">
    <location>
        <begin position="479"/>
        <end position="491"/>
    </location>
</feature>
<dbReference type="AlphaFoldDB" id="A0A9W7W0C5"/>
<feature type="compositionally biased region" description="Basic and acidic residues" evidence="1">
    <location>
        <begin position="162"/>
        <end position="174"/>
    </location>
</feature>
<feature type="compositionally biased region" description="Acidic residues" evidence="1">
    <location>
        <begin position="418"/>
        <end position="427"/>
    </location>
</feature>
<feature type="region of interest" description="Disordered" evidence="1">
    <location>
        <begin position="30"/>
        <end position="182"/>
    </location>
</feature>
<reference evidence="2 3" key="1">
    <citation type="journal article" date="2018" name="IMA Fungus">
        <title>IMA Genome-F 10: Nine draft genome sequences of Claviceps purpurea s.lat., including C. arundinis, C. humidiphila, and C. cf. spartinae, pseudomolecules for the pitch canker pathogen Fusarium circinatum, draft genome of Davidsoniella eucalypti, Grosmannia galeiformis, Quambalaria eucalypti, and Teratosphaeria destructans.</title>
        <authorList>
            <person name="Wingfield B.D."/>
            <person name="Liu M."/>
            <person name="Nguyen H.D."/>
            <person name="Lane F.A."/>
            <person name="Morgan S.W."/>
            <person name="De Vos L."/>
            <person name="Wilken P.M."/>
            <person name="Duong T.A."/>
            <person name="Aylward J."/>
            <person name="Coetzee M.P."/>
            <person name="Dadej K."/>
            <person name="De Beer Z.W."/>
            <person name="Findlay W."/>
            <person name="Havenga M."/>
            <person name="Kolarik M."/>
            <person name="Menzies J.G."/>
            <person name="Naidoo K."/>
            <person name="Pochopski O."/>
            <person name="Shoukouhi P."/>
            <person name="Santana Q.C."/>
            <person name="Seifert K.A."/>
            <person name="Soal N."/>
            <person name="Steenkamp E.T."/>
            <person name="Tatham C.T."/>
            <person name="van der Nest M.A."/>
            <person name="Wingfield M.J."/>
        </authorList>
    </citation>
    <scope>NUCLEOTIDE SEQUENCE [LARGE SCALE GENOMIC DNA]</scope>
    <source>
        <strain evidence="2">CMW44962</strain>
    </source>
</reference>
<feature type="compositionally biased region" description="Basic and acidic residues" evidence="1">
    <location>
        <begin position="292"/>
        <end position="301"/>
    </location>
</feature>
<name>A0A9W7W0C5_9PEZI</name>
<evidence type="ECO:0000313" key="2">
    <source>
        <dbReference type="EMBL" id="KAH9825637.1"/>
    </source>
</evidence>
<gene>
    <name evidence="2" type="ORF">Tdes44962_MAKER04079</name>
</gene>
<feature type="region of interest" description="Disordered" evidence="1">
    <location>
        <begin position="203"/>
        <end position="264"/>
    </location>
</feature>
<feature type="compositionally biased region" description="Basic and acidic residues" evidence="1">
    <location>
        <begin position="203"/>
        <end position="226"/>
    </location>
</feature>
<feature type="compositionally biased region" description="Polar residues" evidence="1">
    <location>
        <begin position="448"/>
        <end position="462"/>
    </location>
</feature>
<feature type="compositionally biased region" description="Basic and acidic residues" evidence="1">
    <location>
        <begin position="86"/>
        <end position="95"/>
    </location>
</feature>
<evidence type="ECO:0000256" key="1">
    <source>
        <dbReference type="SAM" id="MobiDB-lite"/>
    </source>
</evidence>
<reference evidence="2 3" key="2">
    <citation type="journal article" date="2021" name="Curr. Genet.">
        <title>Genetic response to nitrogen starvation in the aggressive Eucalyptus foliar pathogen Teratosphaeria destructans.</title>
        <authorList>
            <person name="Havenga M."/>
            <person name="Wingfield B.D."/>
            <person name="Wingfield M.J."/>
            <person name="Dreyer L.L."/>
            <person name="Roets F."/>
            <person name="Aylward J."/>
        </authorList>
    </citation>
    <scope>NUCLEOTIDE SEQUENCE [LARGE SCALE GENOMIC DNA]</scope>
    <source>
        <strain evidence="2">CMW44962</strain>
    </source>
</reference>
<evidence type="ECO:0000313" key="3">
    <source>
        <dbReference type="Proteomes" id="UP001138500"/>
    </source>
</evidence>
<keyword evidence="3" id="KW-1185">Reference proteome</keyword>
<feature type="compositionally biased region" description="Basic residues" evidence="1">
    <location>
        <begin position="75"/>
        <end position="85"/>
    </location>
</feature>
<sequence length="605" mass="65649">MRQRGAGSRAIKTDFDFTFGLATIAPVAAILPEPTSGPPAKRPRLSQGSSLDRKPVLPEAEQPPPETAEPTATKLLKKATKARRRFPVDDEKAEITDQSVEDSFVATAKSKKPRAKRKPEGPIEVAAEDEMVKTSASSRPRRRAAADAETKVQNDLAEEAAPIDRKRRADEPVKVGRKGKKNVRVVAARTEVITCEMRDDLPLMPAHDDVMEPKKAPAKKTRDTKTETASQARSKAAVSRPIEVPGILDEPKAAAPLAAKRKPRAKGRVLEHVVEHDHKAFEADELSVAEAEPVKSSDKRRPVATKVPKAANGRKRKVVDAVREESEPTALEYRQQRQSNIEPSAFAGTEAKPPSNREPLAEADGNVMRLSASPAKMGKGASGTGGIIQKPTTKRRGAAVEKQTTSVGRLKRRKVVAEADELSEDASAEGTKATVVKHELVEGDAGVTQKSDSVASTQNTEVANRRREDDADEVATSSKAKKATKKPKQHQGHTGTTKYDHPSGHEDASRKTEHGTEPNKATKQALASQKLPKQIYKPSQEQEEDVDWLFAPHQSRTKQPKPLSSGVRNKSIAARDRNGCGDLPDVDLDDLVANIASLAPRRVKA</sequence>
<comment type="caution">
    <text evidence="2">The sequence shown here is derived from an EMBL/GenBank/DDBJ whole genome shotgun (WGS) entry which is preliminary data.</text>
</comment>
<protein>
    <submittedName>
        <fullName evidence="2">Uncharacterized protein</fullName>
    </submittedName>
</protein>
<dbReference type="EMBL" id="RIBY02002090">
    <property type="protein sequence ID" value="KAH9825637.1"/>
    <property type="molecule type" value="Genomic_DNA"/>
</dbReference>
<dbReference type="Proteomes" id="UP001138500">
    <property type="component" value="Unassembled WGS sequence"/>
</dbReference>
<feature type="compositionally biased region" description="Basic and acidic residues" evidence="1">
    <location>
        <begin position="498"/>
        <end position="517"/>
    </location>
</feature>
<feature type="region of interest" description="Disordered" evidence="1">
    <location>
        <begin position="288"/>
        <end position="586"/>
    </location>
</feature>
<organism evidence="2 3">
    <name type="scientific">Teratosphaeria destructans</name>
    <dbReference type="NCBI Taxonomy" id="418781"/>
    <lineage>
        <taxon>Eukaryota</taxon>
        <taxon>Fungi</taxon>
        <taxon>Dikarya</taxon>
        <taxon>Ascomycota</taxon>
        <taxon>Pezizomycotina</taxon>
        <taxon>Dothideomycetes</taxon>
        <taxon>Dothideomycetidae</taxon>
        <taxon>Mycosphaerellales</taxon>
        <taxon>Teratosphaeriaceae</taxon>
        <taxon>Teratosphaeria</taxon>
    </lineage>
</organism>